<organism evidence="2 3">
    <name type="scientific">Natronospirillum operosum</name>
    <dbReference type="NCBI Taxonomy" id="2759953"/>
    <lineage>
        <taxon>Bacteria</taxon>
        <taxon>Pseudomonadati</taxon>
        <taxon>Pseudomonadota</taxon>
        <taxon>Gammaproteobacteria</taxon>
        <taxon>Oceanospirillales</taxon>
        <taxon>Natronospirillaceae</taxon>
        <taxon>Natronospirillum</taxon>
    </lineage>
</organism>
<dbReference type="EMBL" id="SRMF01000001">
    <property type="protein sequence ID" value="TGG95434.1"/>
    <property type="molecule type" value="Genomic_DNA"/>
</dbReference>
<dbReference type="InterPro" id="IPR011576">
    <property type="entry name" value="Pyridox_Oxase_N"/>
</dbReference>
<dbReference type="SUPFAM" id="SSF50475">
    <property type="entry name" value="FMN-binding split barrel"/>
    <property type="match status" value="1"/>
</dbReference>
<proteinExistence type="predicted"/>
<dbReference type="InterPro" id="IPR024029">
    <property type="entry name" value="Pyridox_Oxase_FMN-dep"/>
</dbReference>
<evidence type="ECO:0000313" key="2">
    <source>
        <dbReference type="EMBL" id="TGG95434.1"/>
    </source>
</evidence>
<reference evidence="2 3" key="1">
    <citation type="submission" date="2019-04" db="EMBL/GenBank/DDBJ databases">
        <title>Natronospirillum operosus gen. nov., sp. nov., a haloalkaliphilic satellite isolated from decaying biomass of laboratory culture of cyanobacterium Geitlerinema sp. and proposal of Natronospirillaceae fam. nov. and Saccharospirillaceae fam. nov.</title>
        <authorList>
            <person name="Kevbrin V."/>
            <person name="Boltyanskaya Y."/>
            <person name="Koziaeva V."/>
            <person name="Grouzdev D.S."/>
            <person name="Park M."/>
            <person name="Cho J."/>
        </authorList>
    </citation>
    <scope>NUCLEOTIDE SEQUENCE [LARGE SCALE GENOMIC DNA]</scope>
    <source>
        <strain evidence="2 3">G-116</strain>
    </source>
</reference>
<dbReference type="InterPro" id="IPR012349">
    <property type="entry name" value="Split_barrel_FMN-bd"/>
</dbReference>
<dbReference type="NCBIfam" id="TIGR04025">
    <property type="entry name" value="PPOX_FMN_DR2398"/>
    <property type="match status" value="1"/>
</dbReference>
<keyword evidence="3" id="KW-1185">Reference proteome</keyword>
<evidence type="ECO:0000259" key="1">
    <source>
        <dbReference type="Pfam" id="PF01243"/>
    </source>
</evidence>
<gene>
    <name evidence="2" type="ORF">E4656_03145</name>
</gene>
<evidence type="ECO:0000313" key="3">
    <source>
        <dbReference type="Proteomes" id="UP000297475"/>
    </source>
</evidence>
<comment type="caution">
    <text evidence="2">The sequence shown here is derived from an EMBL/GenBank/DDBJ whole genome shotgun (WGS) entry which is preliminary data.</text>
</comment>
<name>A0A4Z0WC90_9GAMM</name>
<dbReference type="Gene3D" id="2.30.110.10">
    <property type="entry name" value="Electron Transport, Fmn-binding Protein, Chain A"/>
    <property type="match status" value="1"/>
</dbReference>
<feature type="domain" description="Pyridoxamine 5'-phosphate oxidase N-terminal" evidence="1">
    <location>
        <begin position="29"/>
        <end position="150"/>
    </location>
</feature>
<dbReference type="PANTHER" id="PTHR42815:SF2">
    <property type="entry name" value="FAD-BINDING, PUTATIVE (AFU_ORTHOLOGUE AFUA_6G07600)-RELATED"/>
    <property type="match status" value="1"/>
</dbReference>
<dbReference type="AlphaFoldDB" id="A0A4Z0WC90"/>
<sequence length="204" mass="22994">MDYITTREQLRSAFEATHEVAIRKVLRSMDEHSRRFIEKSPFLLIGSQDASGNGDVSPKGDFPGFVKILDSKTLAIPDRPGNNRLDTWENIIENPGVGLIFMIPGMNETLRINGEARLTLDADLCSKMQVNNRPAKAVLIVKVREVYMHCAKAFIRSKLWSPDTWAPRSDMPTLGQILKDQAELTGTANEFDNILDEAYQTSLW</sequence>
<dbReference type="OrthoDB" id="9796486at2"/>
<dbReference type="Pfam" id="PF01243">
    <property type="entry name" value="PNPOx_N"/>
    <property type="match status" value="1"/>
</dbReference>
<dbReference type="Proteomes" id="UP000297475">
    <property type="component" value="Unassembled WGS sequence"/>
</dbReference>
<dbReference type="PANTHER" id="PTHR42815">
    <property type="entry name" value="FAD-BINDING, PUTATIVE (AFU_ORTHOLOGUE AFUA_6G07600)-RELATED"/>
    <property type="match status" value="1"/>
</dbReference>
<protein>
    <submittedName>
        <fullName evidence="2">Pyridoxamine 5'-phosphate oxidase family protein</fullName>
    </submittedName>
</protein>
<accession>A0A4Z0WC90</accession>
<dbReference type="RefSeq" id="WP_135481101.1">
    <property type="nucleotide sequence ID" value="NZ_SRMF01000001.1"/>
</dbReference>